<dbReference type="EMBL" id="JJRY01000017">
    <property type="protein sequence ID" value="KEF37149.1"/>
    <property type="molecule type" value="Genomic_DNA"/>
</dbReference>
<dbReference type="AlphaFoldDB" id="A0A072NHJ4"/>
<dbReference type="Proteomes" id="UP000027936">
    <property type="component" value="Unassembled WGS sequence"/>
</dbReference>
<evidence type="ECO:0000313" key="1">
    <source>
        <dbReference type="EMBL" id="KEF37149.1"/>
    </source>
</evidence>
<name>A0A072NHJ4_SCHAZ</name>
<comment type="caution">
    <text evidence="1">The sequence shown here is derived from an EMBL/GenBank/DDBJ whole genome shotgun (WGS) entry which is preliminary data.</text>
</comment>
<organism evidence="1 2">
    <name type="scientific">Schinkia azotoformans MEV2011</name>
    <dbReference type="NCBI Taxonomy" id="1348973"/>
    <lineage>
        <taxon>Bacteria</taxon>
        <taxon>Bacillati</taxon>
        <taxon>Bacillota</taxon>
        <taxon>Bacilli</taxon>
        <taxon>Bacillales</taxon>
        <taxon>Bacillaceae</taxon>
        <taxon>Calidifontibacillus/Schinkia group</taxon>
        <taxon>Schinkia</taxon>
    </lineage>
</organism>
<reference evidence="1 2" key="1">
    <citation type="submission" date="2014-04" db="EMBL/GenBank/DDBJ databases">
        <title>Draft genome sequence of Bacillus azotoformans MEV2011, a (co-) denitrifying strain unable to grow in the presence of oxygen.</title>
        <authorList>
            <person name="Nielsen M."/>
            <person name="Schreiber L."/>
            <person name="Finster K."/>
            <person name="Schramm A."/>
        </authorList>
    </citation>
    <scope>NUCLEOTIDE SEQUENCE [LARGE SCALE GENOMIC DNA]</scope>
    <source>
        <strain evidence="1 2">MEV2011</strain>
    </source>
</reference>
<dbReference type="PATRIC" id="fig|1348973.3.peg.3446"/>
<protein>
    <submittedName>
        <fullName evidence="1">Uncharacterized protein</fullName>
    </submittedName>
</protein>
<accession>A0A072NHJ4</accession>
<evidence type="ECO:0000313" key="2">
    <source>
        <dbReference type="Proteomes" id="UP000027936"/>
    </source>
</evidence>
<proteinExistence type="predicted"/>
<sequence length="102" mass="12285">MSHLDYILNRNKEFNFLECNISSINYIINRIISFLLIERFIKWLEVVLDPKKYKRIYTDDNIPTYIATIPYNADGAISFYFLKNRYRISGILENPDWIFHGK</sequence>
<gene>
    <name evidence="1" type="ORF">M670_03568</name>
</gene>